<name>A0ABW0NHD4_9BURK</name>
<evidence type="ECO:0000313" key="4">
    <source>
        <dbReference type="Proteomes" id="UP001596037"/>
    </source>
</evidence>
<reference evidence="4" key="1">
    <citation type="journal article" date="2019" name="Int. J. Syst. Evol. Microbiol.">
        <title>The Global Catalogue of Microorganisms (GCM) 10K type strain sequencing project: providing services to taxonomists for standard genome sequencing and annotation.</title>
        <authorList>
            <consortium name="The Broad Institute Genomics Platform"/>
            <consortium name="The Broad Institute Genome Sequencing Center for Infectious Disease"/>
            <person name="Wu L."/>
            <person name="Ma J."/>
        </authorList>
    </citation>
    <scope>NUCLEOTIDE SEQUENCE [LARGE SCALE GENOMIC DNA]</scope>
    <source>
        <strain evidence="4">CCUG 57401</strain>
    </source>
</reference>
<accession>A0ABW0NHD4</accession>
<feature type="chain" id="PRO_5046124771" evidence="1">
    <location>
        <begin position="19"/>
        <end position="164"/>
    </location>
</feature>
<organism evidence="3 4">
    <name type="scientific">Caenimonas terrae</name>
    <dbReference type="NCBI Taxonomy" id="696074"/>
    <lineage>
        <taxon>Bacteria</taxon>
        <taxon>Pseudomonadati</taxon>
        <taxon>Pseudomonadota</taxon>
        <taxon>Betaproteobacteria</taxon>
        <taxon>Burkholderiales</taxon>
        <taxon>Comamonadaceae</taxon>
        <taxon>Caenimonas</taxon>
    </lineage>
</organism>
<feature type="signal peptide" evidence="1">
    <location>
        <begin position="1"/>
        <end position="18"/>
    </location>
</feature>
<sequence>MRRLIAIVTLFAAAAAYAAPPSQESVEQLLAATRAEATIDAMFSSLEPMMRQSMQQATQGKPLSAQQQRVLDAVPPRFAAIIRQELGWQKMKPLYVQIYQETFEQQEVDGMLAFYASPAGQAFVNKMPVVMQKSMALSQQMMKSVLPRMQQAMKEALAQAKAAN</sequence>
<evidence type="ECO:0000256" key="1">
    <source>
        <dbReference type="SAM" id="SignalP"/>
    </source>
</evidence>
<dbReference type="RefSeq" id="WP_376851688.1">
    <property type="nucleotide sequence ID" value="NZ_JBHSMF010000009.1"/>
</dbReference>
<proteinExistence type="predicted"/>
<evidence type="ECO:0000313" key="3">
    <source>
        <dbReference type="EMBL" id="MFC5499465.1"/>
    </source>
</evidence>
<keyword evidence="4" id="KW-1185">Reference proteome</keyword>
<protein>
    <submittedName>
        <fullName evidence="3">DUF2059 domain-containing protein</fullName>
    </submittedName>
</protein>
<dbReference type="EMBL" id="JBHSMF010000009">
    <property type="protein sequence ID" value="MFC5499465.1"/>
    <property type="molecule type" value="Genomic_DNA"/>
</dbReference>
<dbReference type="Proteomes" id="UP001596037">
    <property type="component" value="Unassembled WGS sequence"/>
</dbReference>
<dbReference type="InterPro" id="IPR018637">
    <property type="entry name" value="DUF2059"/>
</dbReference>
<dbReference type="Pfam" id="PF09832">
    <property type="entry name" value="DUF2059"/>
    <property type="match status" value="1"/>
</dbReference>
<evidence type="ECO:0000259" key="2">
    <source>
        <dbReference type="Pfam" id="PF09832"/>
    </source>
</evidence>
<gene>
    <name evidence="3" type="ORF">ACFPOE_18105</name>
</gene>
<keyword evidence="1" id="KW-0732">Signal</keyword>
<comment type="caution">
    <text evidence="3">The sequence shown here is derived from an EMBL/GenBank/DDBJ whole genome shotgun (WGS) entry which is preliminary data.</text>
</comment>
<feature type="domain" description="DUF2059" evidence="2">
    <location>
        <begin position="89"/>
        <end position="147"/>
    </location>
</feature>